<dbReference type="InterPro" id="IPR009267">
    <property type="entry name" value="NTP_transf_6"/>
</dbReference>
<evidence type="ECO:0000313" key="2">
    <source>
        <dbReference type="Proteomes" id="UP001273505"/>
    </source>
</evidence>
<proteinExistence type="predicted"/>
<dbReference type="PANTHER" id="PTHR39166">
    <property type="entry name" value="BLL1166 PROTEIN"/>
    <property type="match status" value="1"/>
</dbReference>
<dbReference type="RefSeq" id="WP_302722981.1">
    <property type="nucleotide sequence ID" value="NZ_JAULRU010000577.1"/>
</dbReference>
<gene>
    <name evidence="1" type="ORF">SCD92_02825</name>
</gene>
<dbReference type="Pfam" id="PF06042">
    <property type="entry name" value="NTP_transf_6"/>
    <property type="match status" value="1"/>
</dbReference>
<dbReference type="PANTHER" id="PTHR39166:SF1">
    <property type="entry name" value="BLL1166 PROTEIN"/>
    <property type="match status" value="1"/>
</dbReference>
<keyword evidence="2" id="KW-1185">Reference proteome</keyword>
<organism evidence="1 2">
    <name type="scientific">Gilvimarinus gilvus</name>
    <dbReference type="NCBI Taxonomy" id="3058038"/>
    <lineage>
        <taxon>Bacteria</taxon>
        <taxon>Pseudomonadati</taxon>
        <taxon>Pseudomonadota</taxon>
        <taxon>Gammaproteobacteria</taxon>
        <taxon>Cellvibrionales</taxon>
        <taxon>Cellvibrionaceae</taxon>
        <taxon>Gilvimarinus</taxon>
    </lineage>
</organism>
<accession>A0ABU4RTR3</accession>
<protein>
    <submittedName>
        <fullName evidence="1">Nucleotidyltransferase family protein</fullName>
    </submittedName>
</protein>
<comment type="caution">
    <text evidence="1">The sequence shown here is derived from an EMBL/GenBank/DDBJ whole genome shotgun (WGS) entry which is preliminary data.</text>
</comment>
<dbReference type="Proteomes" id="UP001273505">
    <property type="component" value="Unassembled WGS sequence"/>
</dbReference>
<dbReference type="EMBL" id="JAXAFO010000003">
    <property type="protein sequence ID" value="MDX6848277.1"/>
    <property type="molecule type" value="Genomic_DNA"/>
</dbReference>
<name>A0ABU4RTR3_9GAMM</name>
<sequence>MDLLEQDAEEILVKLIDADPLRCRALEVLFRLKLPQGCIAAGFVRNLVWDYLHKKTSPTELSDIDVIYFDAANNCSQYDHAIEENCKVLMPEVNWQVRNQARMHVRNGDPAYTSAVDAMAYWPEKETAVAVIRNQTWGLDFFSPFDQPLRGLFAGCIHWNAVRDKSVFQQRLRDKRWLQHWPNLSVVESI</sequence>
<evidence type="ECO:0000313" key="1">
    <source>
        <dbReference type="EMBL" id="MDX6848277.1"/>
    </source>
</evidence>
<reference evidence="1 2" key="1">
    <citation type="submission" date="2023-11" db="EMBL/GenBank/DDBJ databases">
        <title>Gilvimarinus fulvus sp. nov., isolated from the surface of Kelp.</title>
        <authorList>
            <person name="Sun Y.Y."/>
            <person name="Gong Y."/>
            <person name="Du Z.J."/>
        </authorList>
    </citation>
    <scope>NUCLEOTIDE SEQUENCE [LARGE SCALE GENOMIC DNA]</scope>
    <source>
        <strain evidence="1 2">SDUM040013</strain>
    </source>
</reference>